<dbReference type="SMART" id="SM00345">
    <property type="entry name" value="HTH_GNTR"/>
    <property type="match status" value="1"/>
</dbReference>
<evidence type="ECO:0000259" key="6">
    <source>
        <dbReference type="PROSITE" id="PS50949"/>
    </source>
</evidence>
<dbReference type="InterPro" id="IPR000524">
    <property type="entry name" value="Tscrpt_reg_HTH_GntR"/>
</dbReference>
<dbReference type="InterPro" id="IPR015424">
    <property type="entry name" value="PyrdxlP-dep_Trfase"/>
</dbReference>
<dbReference type="CDD" id="cd07377">
    <property type="entry name" value="WHTH_GntR"/>
    <property type="match status" value="1"/>
</dbReference>
<dbReference type="EMBL" id="CP094970">
    <property type="protein sequence ID" value="UYM05281.1"/>
    <property type="molecule type" value="Genomic_DNA"/>
</dbReference>
<keyword evidence="7" id="KW-0808">Transferase</keyword>
<dbReference type="Proteomes" id="UP001164390">
    <property type="component" value="Chromosome"/>
</dbReference>
<dbReference type="RefSeq" id="WP_271634081.1">
    <property type="nucleotide sequence ID" value="NZ_CP094970.1"/>
</dbReference>
<dbReference type="GO" id="GO:0008483">
    <property type="term" value="F:transaminase activity"/>
    <property type="evidence" value="ECO:0007669"/>
    <property type="project" value="UniProtKB-KW"/>
</dbReference>
<name>A0AA46TH89_9ACTN</name>
<feature type="domain" description="HTH gntR-type" evidence="6">
    <location>
        <begin position="19"/>
        <end position="87"/>
    </location>
</feature>
<dbReference type="InterPro" id="IPR036388">
    <property type="entry name" value="WH-like_DNA-bd_sf"/>
</dbReference>
<dbReference type="Pfam" id="PF00155">
    <property type="entry name" value="Aminotran_1_2"/>
    <property type="match status" value="1"/>
</dbReference>
<sequence length="464" mass="49732">MSQSSLHALALRVDRDASLRLPAQLAEQIRTRVRDGVLGGGARLPSTRAVATAVGVSRAVASAAYEQLVAEGWLESRTGAGTYVRRVDVPEVRADRTATVSRTDEAPVVDLRPGEPWTPGVASAAWRRAWREVAHAPPPAGYPDPRGLPELREAVAAHVTRTRGLPCTAERVMITSGTTHGLTLLLHGRRGSGAAIAVEDPGYRAAAQVAVASGWTVWDAPVDAFGLDPAALADAPESVAAVYATPSHQYPLGVLMPIDRRVELLAWARARDALVIEDDYDSEFRYDVAPLPTLADLDPRRVVYLGTVSKTIGAGVRMGWLVAEPAVVERLAQAREVLHDFPPWPIQRAILSLLRDGEWDRFVRAARRRYARRDRLVERTLAPYGRLSGVGAGIHTTLLLDGETAAAVAADAARNGVSVATVAESARGRTDVAGLVIGYGNVSDDALQLAIRQVESSLRRTLSG</sequence>
<accession>A0AA46TH89</accession>
<keyword evidence="2" id="KW-0663">Pyridoxal phosphate</keyword>
<keyword evidence="7" id="KW-0032">Aminotransferase</keyword>
<keyword evidence="3" id="KW-0805">Transcription regulation</keyword>
<reference evidence="7" key="1">
    <citation type="submission" date="2022-01" db="EMBL/GenBank/DDBJ databases">
        <title>Nocardioidaceae gen. sp. A5X3R13.</title>
        <authorList>
            <person name="Lopez Marin M.A."/>
            <person name="Uhlik O."/>
        </authorList>
    </citation>
    <scope>NUCLEOTIDE SEQUENCE</scope>
    <source>
        <strain evidence="7">A5X3R13</strain>
    </source>
</reference>
<dbReference type="InterPro" id="IPR036390">
    <property type="entry name" value="WH_DNA-bd_sf"/>
</dbReference>
<evidence type="ECO:0000256" key="5">
    <source>
        <dbReference type="ARBA" id="ARBA00023163"/>
    </source>
</evidence>
<keyword evidence="5" id="KW-0804">Transcription</keyword>
<protein>
    <submittedName>
        <fullName evidence="7">PLP-dependent aminotransferase family protein</fullName>
    </submittedName>
</protein>
<evidence type="ECO:0000313" key="8">
    <source>
        <dbReference type="Proteomes" id="UP001164390"/>
    </source>
</evidence>
<evidence type="ECO:0000313" key="7">
    <source>
        <dbReference type="EMBL" id="UYM05281.1"/>
    </source>
</evidence>
<dbReference type="GO" id="GO:0003677">
    <property type="term" value="F:DNA binding"/>
    <property type="evidence" value="ECO:0007669"/>
    <property type="project" value="UniProtKB-KW"/>
</dbReference>
<organism evidence="7 8">
    <name type="scientific">Solicola gregarius</name>
    <dbReference type="NCBI Taxonomy" id="2908642"/>
    <lineage>
        <taxon>Bacteria</taxon>
        <taxon>Bacillati</taxon>
        <taxon>Actinomycetota</taxon>
        <taxon>Actinomycetes</taxon>
        <taxon>Propionibacteriales</taxon>
        <taxon>Nocardioidaceae</taxon>
        <taxon>Solicola</taxon>
    </lineage>
</organism>
<gene>
    <name evidence="7" type="ORF">L0C25_22660</name>
</gene>
<keyword evidence="4" id="KW-0238">DNA-binding</keyword>
<dbReference type="InterPro" id="IPR004839">
    <property type="entry name" value="Aminotransferase_I/II_large"/>
</dbReference>
<dbReference type="InterPro" id="IPR051446">
    <property type="entry name" value="HTH_trans_reg/aminotransferase"/>
</dbReference>
<dbReference type="Gene3D" id="1.10.10.10">
    <property type="entry name" value="Winged helix-like DNA-binding domain superfamily/Winged helix DNA-binding domain"/>
    <property type="match status" value="1"/>
</dbReference>
<evidence type="ECO:0000256" key="1">
    <source>
        <dbReference type="ARBA" id="ARBA00005384"/>
    </source>
</evidence>
<dbReference type="SUPFAM" id="SSF46785">
    <property type="entry name" value="Winged helix' DNA-binding domain"/>
    <property type="match status" value="1"/>
</dbReference>
<dbReference type="PANTHER" id="PTHR46577">
    <property type="entry name" value="HTH-TYPE TRANSCRIPTIONAL REGULATORY PROTEIN GABR"/>
    <property type="match status" value="1"/>
</dbReference>
<dbReference type="GO" id="GO:0030170">
    <property type="term" value="F:pyridoxal phosphate binding"/>
    <property type="evidence" value="ECO:0007669"/>
    <property type="project" value="InterPro"/>
</dbReference>
<dbReference type="SUPFAM" id="SSF53383">
    <property type="entry name" value="PLP-dependent transferases"/>
    <property type="match status" value="1"/>
</dbReference>
<evidence type="ECO:0000256" key="3">
    <source>
        <dbReference type="ARBA" id="ARBA00023015"/>
    </source>
</evidence>
<dbReference type="PANTHER" id="PTHR46577:SF1">
    <property type="entry name" value="HTH-TYPE TRANSCRIPTIONAL REGULATORY PROTEIN GABR"/>
    <property type="match status" value="1"/>
</dbReference>
<evidence type="ECO:0000256" key="4">
    <source>
        <dbReference type="ARBA" id="ARBA00023125"/>
    </source>
</evidence>
<keyword evidence="8" id="KW-1185">Reference proteome</keyword>
<proteinExistence type="inferred from homology"/>
<dbReference type="InterPro" id="IPR015421">
    <property type="entry name" value="PyrdxlP-dep_Trfase_major"/>
</dbReference>
<dbReference type="AlphaFoldDB" id="A0AA46TH89"/>
<dbReference type="Gene3D" id="3.40.640.10">
    <property type="entry name" value="Type I PLP-dependent aspartate aminotransferase-like (Major domain)"/>
    <property type="match status" value="1"/>
</dbReference>
<comment type="similarity">
    <text evidence="1">In the C-terminal section; belongs to the class-I pyridoxal-phosphate-dependent aminotransferase family.</text>
</comment>
<dbReference type="CDD" id="cd00609">
    <property type="entry name" value="AAT_like"/>
    <property type="match status" value="1"/>
</dbReference>
<evidence type="ECO:0000256" key="2">
    <source>
        <dbReference type="ARBA" id="ARBA00022898"/>
    </source>
</evidence>
<dbReference type="Pfam" id="PF00392">
    <property type="entry name" value="GntR"/>
    <property type="match status" value="1"/>
</dbReference>
<dbReference type="KEGG" id="sgrg:L0C25_22660"/>
<dbReference type="GO" id="GO:0003700">
    <property type="term" value="F:DNA-binding transcription factor activity"/>
    <property type="evidence" value="ECO:0007669"/>
    <property type="project" value="InterPro"/>
</dbReference>
<dbReference type="PROSITE" id="PS50949">
    <property type="entry name" value="HTH_GNTR"/>
    <property type="match status" value="1"/>
</dbReference>